<proteinExistence type="inferred from homology"/>
<dbReference type="KEGG" id="ccu:Ccur_13670"/>
<dbReference type="PANTHER" id="PTHR34856:SF2">
    <property type="entry name" value="PROTEIN NRFD"/>
    <property type="match status" value="1"/>
</dbReference>
<feature type="transmembrane region" description="Helical" evidence="7">
    <location>
        <begin position="245"/>
        <end position="271"/>
    </location>
</feature>
<dbReference type="eggNOG" id="COG5557">
    <property type="taxonomic scope" value="Bacteria"/>
</dbReference>
<dbReference type="InterPro" id="IPR005614">
    <property type="entry name" value="NrfD-like"/>
</dbReference>
<dbReference type="Pfam" id="PF03916">
    <property type="entry name" value="NrfD"/>
    <property type="match status" value="1"/>
</dbReference>
<feature type="transmembrane region" description="Helical" evidence="7">
    <location>
        <begin position="283"/>
        <end position="305"/>
    </location>
</feature>
<name>C7ML95_CRYCD</name>
<accession>C7ML95</accession>
<feature type="transmembrane region" description="Helical" evidence="7">
    <location>
        <begin position="116"/>
        <end position="137"/>
    </location>
</feature>
<dbReference type="OrthoDB" id="9768846at2"/>
<evidence type="ECO:0000256" key="6">
    <source>
        <dbReference type="ARBA" id="ARBA00023136"/>
    </source>
</evidence>
<dbReference type="AlphaFoldDB" id="C7ML95"/>
<organism evidence="8 9">
    <name type="scientific">Cryptobacterium curtum (strain ATCC 700683 / DSM 15641 / CCUG 43107 / 12-3)</name>
    <dbReference type="NCBI Taxonomy" id="469378"/>
    <lineage>
        <taxon>Bacteria</taxon>
        <taxon>Bacillati</taxon>
        <taxon>Actinomycetota</taxon>
        <taxon>Coriobacteriia</taxon>
        <taxon>Eggerthellales</taxon>
        <taxon>Eggerthellaceae</taxon>
        <taxon>Cryptobacterium</taxon>
    </lineage>
</organism>
<evidence type="ECO:0000256" key="7">
    <source>
        <dbReference type="SAM" id="Phobius"/>
    </source>
</evidence>
<feature type="transmembrane region" description="Helical" evidence="7">
    <location>
        <begin position="40"/>
        <end position="66"/>
    </location>
</feature>
<dbReference type="RefSeq" id="WP_015778905.1">
    <property type="nucleotide sequence ID" value="NC_013170.1"/>
</dbReference>
<evidence type="ECO:0000256" key="5">
    <source>
        <dbReference type="ARBA" id="ARBA00022989"/>
    </source>
</evidence>
<keyword evidence="4 7" id="KW-0812">Transmembrane</keyword>
<evidence type="ECO:0000313" key="8">
    <source>
        <dbReference type="EMBL" id="ACU95042.1"/>
    </source>
</evidence>
<keyword evidence="5 7" id="KW-1133">Transmembrane helix</keyword>
<dbReference type="EMBL" id="CP001682">
    <property type="protein sequence ID" value="ACU95042.1"/>
    <property type="molecule type" value="Genomic_DNA"/>
</dbReference>
<feature type="transmembrane region" description="Helical" evidence="7">
    <location>
        <begin position="174"/>
        <end position="195"/>
    </location>
</feature>
<feature type="transmembrane region" description="Helical" evidence="7">
    <location>
        <begin position="211"/>
        <end position="233"/>
    </location>
</feature>
<dbReference type="Proteomes" id="UP000000954">
    <property type="component" value="Chromosome"/>
</dbReference>
<dbReference type="Gene3D" id="1.20.1630.10">
    <property type="entry name" value="Formate dehydrogenase/DMSO reductase domain"/>
    <property type="match status" value="1"/>
</dbReference>
<evidence type="ECO:0000256" key="3">
    <source>
        <dbReference type="ARBA" id="ARBA00022475"/>
    </source>
</evidence>
<dbReference type="STRING" id="469378.Ccur_13670"/>
<dbReference type="InterPro" id="IPR052049">
    <property type="entry name" value="Electron_transfer_protein"/>
</dbReference>
<keyword evidence="9" id="KW-1185">Reference proteome</keyword>
<feature type="transmembrane region" description="Helical" evidence="7">
    <location>
        <begin position="78"/>
        <end position="96"/>
    </location>
</feature>
<comment type="subcellular location">
    <subcellularLocation>
        <location evidence="1">Cell membrane</location>
        <topology evidence="1">Multi-pass membrane protein</topology>
    </subcellularLocation>
</comment>
<keyword evidence="6 7" id="KW-0472">Membrane</keyword>
<comment type="similarity">
    <text evidence="2">Belongs to the NrfD family.</text>
</comment>
<evidence type="ECO:0000313" key="9">
    <source>
        <dbReference type="Proteomes" id="UP000000954"/>
    </source>
</evidence>
<dbReference type="PANTHER" id="PTHR34856">
    <property type="entry name" value="PROTEIN NRFD"/>
    <property type="match status" value="1"/>
</dbReference>
<gene>
    <name evidence="8" type="ordered locus">Ccur_13670</name>
</gene>
<protein>
    <submittedName>
        <fullName evidence="8">Polysulphide reductase</fullName>
    </submittedName>
</protein>
<evidence type="ECO:0000256" key="2">
    <source>
        <dbReference type="ARBA" id="ARBA00008929"/>
    </source>
</evidence>
<evidence type="ECO:0000256" key="4">
    <source>
        <dbReference type="ARBA" id="ARBA00022692"/>
    </source>
</evidence>
<reference evidence="8 9" key="1">
    <citation type="journal article" date="2009" name="Stand. Genomic Sci.">
        <title>Complete genome sequence of Cryptobacterium curtum type strain (12-3).</title>
        <authorList>
            <person name="Mavrommatis K."/>
            <person name="Pukall R."/>
            <person name="Rohde C."/>
            <person name="Chen F."/>
            <person name="Sims D."/>
            <person name="Brettin T."/>
            <person name="Kuske C."/>
            <person name="Detter J.C."/>
            <person name="Han C."/>
            <person name="Lapidus A."/>
            <person name="Copeland A."/>
            <person name="Glavina Del Rio T."/>
            <person name="Nolan M."/>
            <person name="Lucas S."/>
            <person name="Tice H."/>
            <person name="Cheng J.F."/>
            <person name="Bruce D."/>
            <person name="Goodwin L."/>
            <person name="Pitluck S."/>
            <person name="Ovchinnikova G."/>
            <person name="Pati A."/>
            <person name="Ivanova N."/>
            <person name="Chen A."/>
            <person name="Palaniappan K."/>
            <person name="Chain P."/>
            <person name="D'haeseleer P."/>
            <person name="Goker M."/>
            <person name="Bristow J."/>
            <person name="Eisen J.A."/>
            <person name="Markowitz V."/>
            <person name="Hugenholtz P."/>
            <person name="Rohde M."/>
            <person name="Klenk H.P."/>
            <person name="Kyrpides N.C."/>
        </authorList>
    </citation>
    <scope>NUCLEOTIDE SEQUENCE [LARGE SCALE GENOMIC DNA]</scope>
    <source>
        <strain evidence="9">ATCC 700683 / DSM 15641 / 12-3</strain>
    </source>
</reference>
<keyword evidence="3" id="KW-1003">Cell membrane</keyword>
<feature type="transmembrane region" description="Helical" evidence="7">
    <location>
        <begin position="387"/>
        <end position="406"/>
    </location>
</feature>
<feature type="transmembrane region" description="Helical" evidence="7">
    <location>
        <begin position="317"/>
        <end position="337"/>
    </location>
</feature>
<dbReference type="HOGENOM" id="CLU_021295_1_0_11"/>
<evidence type="ECO:0000256" key="1">
    <source>
        <dbReference type="ARBA" id="ARBA00004651"/>
    </source>
</evidence>
<sequence length="414" mass="45184">MSRKMLFAASTAVMALGLAAWIFQLLNGLVITNMSNLFNWGLYIGCFVFLVGVAAGGMIISSCIYLFNIKLLKPFGKIASLSAFACALGAGTMVIVDLGSVQNILNIFIHPNFSSPLVWDVIVISCYIVLTFLSVYFQLLPDCKERGLWFFNGWVRKASEEKVLRISQKGSRRVALIGLPFAVLIHTVTALIFATQNGHEYWHTAMLPPDFIAMAVASGGSLVLLLAMGLAGKDSFKENLGAYRLIARIAATGAVVHFFFVAMELILLAWTSSFDTLELLGRLFGTYGILYAIELVFPFVALVMFYRKSTSSSAGMLITASVLMLIGTLAHRFMLLFPELSVSHISLSVQTLSGTVDWLYPVSTGRFAQTGMAFSSVYAYVPTGAEYLVALLPIGLTLTVLAFMALRYPLVSQK</sequence>
<dbReference type="GO" id="GO:0005886">
    <property type="term" value="C:plasma membrane"/>
    <property type="evidence" value="ECO:0007669"/>
    <property type="project" value="UniProtKB-SubCell"/>
</dbReference>